<feature type="transmembrane region" description="Helical" evidence="8">
    <location>
        <begin position="165"/>
        <end position="183"/>
    </location>
</feature>
<feature type="transmembrane region" description="Helical" evidence="8">
    <location>
        <begin position="243"/>
        <end position="261"/>
    </location>
</feature>
<dbReference type="SUPFAM" id="SSF160240">
    <property type="entry name" value="Cation efflux protein cytoplasmic domain-like"/>
    <property type="match status" value="1"/>
</dbReference>
<dbReference type="FunFam" id="3.30.70.1350:FF:000001">
    <property type="entry name" value="Metal tolerance protein 11"/>
    <property type="match status" value="1"/>
</dbReference>
<evidence type="ECO:0000256" key="7">
    <source>
        <dbReference type="ARBA" id="ARBA00023136"/>
    </source>
</evidence>
<evidence type="ECO:0008006" key="13">
    <source>
        <dbReference type="Google" id="ProtNLM"/>
    </source>
</evidence>
<evidence type="ECO:0000256" key="4">
    <source>
        <dbReference type="ARBA" id="ARBA00022692"/>
    </source>
</evidence>
<evidence type="ECO:0000256" key="3">
    <source>
        <dbReference type="ARBA" id="ARBA00022448"/>
    </source>
</evidence>
<feature type="domain" description="Cation efflux protein transmembrane" evidence="9">
    <location>
        <begin position="99"/>
        <end position="290"/>
    </location>
</feature>
<dbReference type="Pfam" id="PF16916">
    <property type="entry name" value="ZT_dimer"/>
    <property type="match status" value="1"/>
</dbReference>
<dbReference type="GO" id="GO:0012505">
    <property type="term" value="C:endomembrane system"/>
    <property type="evidence" value="ECO:0007669"/>
    <property type="project" value="UniProtKB-SubCell"/>
</dbReference>
<keyword evidence="6" id="KW-0406">Ion transport</keyword>
<evidence type="ECO:0000259" key="9">
    <source>
        <dbReference type="Pfam" id="PF01545"/>
    </source>
</evidence>
<dbReference type="SUPFAM" id="SSF161111">
    <property type="entry name" value="Cation efflux protein transmembrane domain-like"/>
    <property type="match status" value="1"/>
</dbReference>
<keyword evidence="12" id="KW-1185">Reference proteome</keyword>
<evidence type="ECO:0000256" key="5">
    <source>
        <dbReference type="ARBA" id="ARBA00022989"/>
    </source>
</evidence>
<reference evidence="11" key="1">
    <citation type="submission" date="2020-06" db="EMBL/GenBank/DDBJ databases">
        <title>WGS assembly of Ceratodon purpureus strain R40.</title>
        <authorList>
            <person name="Carey S.B."/>
            <person name="Jenkins J."/>
            <person name="Shu S."/>
            <person name="Lovell J.T."/>
            <person name="Sreedasyam A."/>
            <person name="Maumus F."/>
            <person name="Tiley G.P."/>
            <person name="Fernandez-Pozo N."/>
            <person name="Barry K."/>
            <person name="Chen C."/>
            <person name="Wang M."/>
            <person name="Lipzen A."/>
            <person name="Daum C."/>
            <person name="Saski C.A."/>
            <person name="Payton A.C."/>
            <person name="Mcbreen J.C."/>
            <person name="Conrad R.E."/>
            <person name="Kollar L.M."/>
            <person name="Olsson S."/>
            <person name="Huttunen S."/>
            <person name="Landis J.B."/>
            <person name="Wickett N.J."/>
            <person name="Johnson M.G."/>
            <person name="Rensing S.A."/>
            <person name="Grimwood J."/>
            <person name="Schmutz J."/>
            <person name="Mcdaniel S.F."/>
        </authorList>
    </citation>
    <scope>NUCLEOTIDE SEQUENCE</scope>
    <source>
        <strain evidence="11">R40</strain>
    </source>
</reference>
<dbReference type="InterPro" id="IPR036837">
    <property type="entry name" value="Cation_efflux_CTD_sf"/>
</dbReference>
<comment type="caution">
    <text evidence="11">The sequence shown here is derived from an EMBL/GenBank/DDBJ whole genome shotgun (WGS) entry which is preliminary data.</text>
</comment>
<keyword evidence="5 8" id="KW-1133">Transmembrane helix</keyword>
<dbReference type="Gene3D" id="1.20.1510.10">
    <property type="entry name" value="Cation efflux protein transmembrane domain"/>
    <property type="match status" value="1"/>
</dbReference>
<protein>
    <recommendedName>
        <fullName evidence="13">Cation efflux protein cytoplasmic domain-containing protein</fullName>
    </recommendedName>
</protein>
<evidence type="ECO:0000256" key="2">
    <source>
        <dbReference type="ARBA" id="ARBA00008873"/>
    </source>
</evidence>
<dbReference type="InterPro" id="IPR050291">
    <property type="entry name" value="CDF_Transporter"/>
</dbReference>
<dbReference type="Proteomes" id="UP000822688">
    <property type="component" value="Chromosome 1"/>
</dbReference>
<comment type="similarity">
    <text evidence="2">Belongs to the cation diffusion facilitator (CDF) transporter (TC 2.A.4) family. SLC30A subfamily.</text>
</comment>
<dbReference type="PANTHER" id="PTHR43840:SF5">
    <property type="entry name" value="METAL TOLERANCE PROTEIN 11"/>
    <property type="match status" value="1"/>
</dbReference>
<dbReference type="Pfam" id="PF01545">
    <property type="entry name" value="Cation_efflux"/>
    <property type="match status" value="1"/>
</dbReference>
<dbReference type="EMBL" id="CM026421">
    <property type="protein sequence ID" value="KAG0590460.1"/>
    <property type="molecule type" value="Genomic_DNA"/>
</dbReference>
<feature type="transmembrane region" description="Helical" evidence="8">
    <location>
        <begin position="96"/>
        <end position="114"/>
    </location>
</feature>
<proteinExistence type="inferred from homology"/>
<evidence type="ECO:0000256" key="6">
    <source>
        <dbReference type="ARBA" id="ARBA00023065"/>
    </source>
</evidence>
<feature type="domain" description="Cation efflux protein cytoplasmic" evidence="10">
    <location>
        <begin position="296"/>
        <end position="371"/>
    </location>
</feature>
<feature type="transmembrane region" description="Helical" evidence="8">
    <location>
        <begin position="203"/>
        <end position="223"/>
    </location>
</feature>
<organism evidence="11 12">
    <name type="scientific">Ceratodon purpureus</name>
    <name type="common">Fire moss</name>
    <name type="synonym">Dicranum purpureum</name>
    <dbReference type="NCBI Taxonomy" id="3225"/>
    <lineage>
        <taxon>Eukaryota</taxon>
        <taxon>Viridiplantae</taxon>
        <taxon>Streptophyta</taxon>
        <taxon>Embryophyta</taxon>
        <taxon>Bryophyta</taxon>
        <taxon>Bryophytina</taxon>
        <taxon>Bryopsida</taxon>
        <taxon>Dicranidae</taxon>
        <taxon>Pseudoditrichales</taxon>
        <taxon>Ditrichaceae</taxon>
        <taxon>Ceratodon</taxon>
    </lineage>
</organism>
<dbReference type="OrthoDB" id="78296at2759"/>
<keyword evidence="3" id="KW-0813">Transport</keyword>
<dbReference type="InterPro" id="IPR058533">
    <property type="entry name" value="Cation_efflux_TM"/>
</dbReference>
<evidence type="ECO:0000313" key="11">
    <source>
        <dbReference type="EMBL" id="KAG0590460.1"/>
    </source>
</evidence>
<dbReference type="PANTHER" id="PTHR43840">
    <property type="entry name" value="MITOCHONDRIAL METAL TRANSPORTER 1-RELATED"/>
    <property type="match status" value="1"/>
</dbReference>
<comment type="subcellular location">
    <subcellularLocation>
        <location evidence="1">Endomembrane system</location>
        <topology evidence="1">Multi-pass membrane protein</topology>
    </subcellularLocation>
</comment>
<keyword evidence="7 8" id="KW-0472">Membrane</keyword>
<evidence type="ECO:0000313" key="12">
    <source>
        <dbReference type="Proteomes" id="UP000822688"/>
    </source>
</evidence>
<dbReference type="GO" id="GO:0008324">
    <property type="term" value="F:monoatomic cation transmembrane transporter activity"/>
    <property type="evidence" value="ECO:0007669"/>
    <property type="project" value="InterPro"/>
</dbReference>
<gene>
    <name evidence="11" type="ORF">KC19_1G101100</name>
</gene>
<keyword evidence="4 8" id="KW-0812">Transmembrane</keyword>
<evidence type="ECO:0000259" key="10">
    <source>
        <dbReference type="Pfam" id="PF16916"/>
    </source>
</evidence>
<dbReference type="Gene3D" id="3.30.70.1350">
    <property type="entry name" value="Cation efflux protein, cytoplasmic domain"/>
    <property type="match status" value="1"/>
</dbReference>
<evidence type="ECO:0000256" key="1">
    <source>
        <dbReference type="ARBA" id="ARBA00004127"/>
    </source>
</evidence>
<dbReference type="AlphaFoldDB" id="A0A8T0J3G8"/>
<evidence type="ECO:0000256" key="8">
    <source>
        <dbReference type="SAM" id="Phobius"/>
    </source>
</evidence>
<dbReference type="GO" id="GO:0016020">
    <property type="term" value="C:membrane"/>
    <property type="evidence" value="ECO:0007669"/>
    <property type="project" value="InterPro"/>
</dbReference>
<name>A0A8T0J3G8_CERPU</name>
<accession>A0A8T0J3G8</accession>
<dbReference type="InterPro" id="IPR002524">
    <property type="entry name" value="Cation_efflux"/>
</dbReference>
<dbReference type="NCBIfam" id="TIGR01297">
    <property type="entry name" value="CDF"/>
    <property type="match status" value="1"/>
</dbReference>
<sequence length="387" mass="44210">MASPAIDDTPSVGEETWRLDINKYQPAVPESVLKERKGRFHRLHGKKKEVNKYYEHQTEMYEEFKEMDKLDTKDTMYTPPTSQEERDKIKRGERRAIRISNIANVIILIAKVFASVKSSSLAIIASTLDSLLDLLSGFILWYAAFRMRRRNKYLYPIGKRRMQPLGILVFAAIMATLGLQIIIESIRQLLSSDHAVDIKGSKLPWVVGIMGGTSVVKLMLMIYCRSFDNEIVRTYGQDHLFDVITNVIGLGAALLASWFLWWIDPAGAILLALYTMRTWSMTAIENIRALSSRSAPPEFLAKITYLVWNHHKAIRKIDMVRAYTLGTDFFAEVDIILPEGMPLREAHDIGESLQNKLESLPEIERAFVHLDLEGSPHEHLGPEYDPY</sequence>
<dbReference type="InterPro" id="IPR027469">
    <property type="entry name" value="Cation_efflux_TMD_sf"/>
</dbReference>
<dbReference type="FunFam" id="1.20.1510.10:FF:000005">
    <property type="entry name" value="Putative Cation diffusion facilitator 1"/>
    <property type="match status" value="1"/>
</dbReference>
<dbReference type="InterPro" id="IPR027470">
    <property type="entry name" value="Cation_efflux_CTD"/>
</dbReference>
<feature type="transmembrane region" description="Helical" evidence="8">
    <location>
        <begin position="120"/>
        <end position="144"/>
    </location>
</feature>